<evidence type="ECO:0000313" key="2">
    <source>
        <dbReference type="Proteomes" id="UP001139031"/>
    </source>
</evidence>
<protein>
    <submittedName>
        <fullName evidence="1">Uncharacterized protein</fullName>
    </submittedName>
</protein>
<dbReference type="RefSeq" id="WP_224196914.1">
    <property type="nucleotide sequence ID" value="NZ_JAIRAU010000056.1"/>
</dbReference>
<evidence type="ECO:0000313" key="1">
    <source>
        <dbReference type="EMBL" id="MBZ5715173.1"/>
    </source>
</evidence>
<proteinExistence type="predicted"/>
<dbReference type="Proteomes" id="UP001139031">
    <property type="component" value="Unassembled WGS sequence"/>
</dbReference>
<comment type="caution">
    <text evidence="1">The sequence shown here is derived from an EMBL/GenBank/DDBJ whole genome shotgun (WGS) entry which is preliminary data.</text>
</comment>
<keyword evidence="2" id="KW-1185">Reference proteome</keyword>
<name>A0ABS7U3Z0_9BACT</name>
<sequence length="139" mass="14843">MHPALHPGSPPPADDQDVEFVLRAVPELAFFPEVAACVPAVPATGHWPPGRDAFAGHDLDDLRAHVLQGLTALGERAERERSGGLAFLVRTLTYFLVGPAALPAVEHPLLVALLLRGAARAHEGVDTPLEIARAMDRWG</sequence>
<organism evidence="1 2">
    <name type="scientific">Nannocystis pusilla</name>
    <dbReference type="NCBI Taxonomy" id="889268"/>
    <lineage>
        <taxon>Bacteria</taxon>
        <taxon>Pseudomonadati</taxon>
        <taxon>Myxococcota</taxon>
        <taxon>Polyangia</taxon>
        <taxon>Nannocystales</taxon>
        <taxon>Nannocystaceae</taxon>
        <taxon>Nannocystis</taxon>
    </lineage>
</organism>
<dbReference type="EMBL" id="JAIRAU010000056">
    <property type="protein sequence ID" value="MBZ5715173.1"/>
    <property type="molecule type" value="Genomic_DNA"/>
</dbReference>
<reference evidence="1" key="1">
    <citation type="submission" date="2021-08" db="EMBL/GenBank/DDBJ databases">
        <authorList>
            <person name="Stevens D.C."/>
        </authorList>
    </citation>
    <scope>NUCLEOTIDE SEQUENCE</scope>
    <source>
        <strain evidence="1">DSM 53165</strain>
    </source>
</reference>
<gene>
    <name evidence="1" type="ORF">K7C98_38565</name>
</gene>
<accession>A0ABS7U3Z0</accession>